<accession>A0A1S3K402</accession>
<dbReference type="PRINTS" id="PR01270">
    <property type="entry name" value="HDASUPER"/>
</dbReference>
<evidence type="ECO:0000256" key="16">
    <source>
        <dbReference type="SAM" id="MobiDB-lite"/>
    </source>
</evidence>
<organism evidence="18 19">
    <name type="scientific">Lingula anatina</name>
    <name type="common">Brachiopod</name>
    <name type="synonym">Lingula unguis</name>
    <dbReference type="NCBI Taxonomy" id="7574"/>
    <lineage>
        <taxon>Eukaryota</taxon>
        <taxon>Metazoa</taxon>
        <taxon>Spiralia</taxon>
        <taxon>Lophotrochozoa</taxon>
        <taxon>Brachiopoda</taxon>
        <taxon>Linguliformea</taxon>
        <taxon>Lingulata</taxon>
        <taxon>Lingulida</taxon>
        <taxon>Linguloidea</taxon>
        <taxon>Lingulidae</taxon>
        <taxon>Lingula</taxon>
    </lineage>
</organism>
<evidence type="ECO:0000256" key="15">
    <source>
        <dbReference type="SAM" id="Coils"/>
    </source>
</evidence>
<feature type="domain" description="Histone deacetylase" evidence="17">
    <location>
        <begin position="400"/>
        <end position="716"/>
    </location>
</feature>
<proteinExistence type="inferred from homology"/>
<protein>
    <recommendedName>
        <fullName evidence="3 12">Histone deacetylase</fullName>
        <ecNumber evidence="3 12">3.5.1.98</ecNumber>
    </recommendedName>
</protein>
<dbReference type="PANTHER" id="PTHR10625:SF5">
    <property type="entry name" value="HISTONE DEACETYLASE"/>
    <property type="match status" value="1"/>
</dbReference>
<evidence type="ECO:0000256" key="13">
    <source>
        <dbReference type="PIRSR" id="PIRSR037911-1"/>
    </source>
</evidence>
<dbReference type="STRING" id="7574.A0A1S3K402"/>
<dbReference type="GO" id="GO:0000118">
    <property type="term" value="C:histone deacetylase complex"/>
    <property type="evidence" value="ECO:0007669"/>
    <property type="project" value="TreeGrafter"/>
</dbReference>
<keyword evidence="6 12" id="KW-0378">Hydrolase</keyword>
<dbReference type="GO" id="GO:0046872">
    <property type="term" value="F:metal ion binding"/>
    <property type="evidence" value="ECO:0007669"/>
    <property type="project" value="UniProtKB-KW"/>
</dbReference>
<dbReference type="GeneID" id="106178386"/>
<dbReference type="CDD" id="cd11681">
    <property type="entry name" value="HDAC_classIIa"/>
    <property type="match status" value="1"/>
</dbReference>
<evidence type="ECO:0000256" key="6">
    <source>
        <dbReference type="ARBA" id="ARBA00022801"/>
    </source>
</evidence>
<feature type="region of interest" description="Disordered" evidence="16">
    <location>
        <begin position="66"/>
        <end position="93"/>
    </location>
</feature>
<comment type="subcellular location">
    <subcellularLocation>
        <location evidence="1 12">Nucleus</location>
    </subcellularLocation>
</comment>
<evidence type="ECO:0000256" key="7">
    <source>
        <dbReference type="ARBA" id="ARBA00022833"/>
    </source>
</evidence>
<keyword evidence="10 12" id="KW-0804">Transcription</keyword>
<sequence length="814" mass="89483">MSSGSTPDSGPNSPPSNTMLQSSNGSLTSLHTREGSSPAELPLQQLKNMMAHGSYSDLTLYASPSMPNISLGRPPQASPNAQGTNNNSPQSEAEMRAMAAARLGLPLTGHYLPGAYPYYHPGVMGVDPESTASNPAYISTQMKVLEQMRSTGKLATHPAAGAPYVVPKTGTITDSQVAHARLHRHRPLGRTQSAPLPLGQPMLGPQHGMLLQHQHEQFMKENQSYNLKQHIRQQVLQRAGSKNHMENVDEETEAKLAQEMKESREKLQEEADDIVVIDKDESEATIRRELEQHHHHPQTDRKAFLSEQRDILRLHPAHAPAVSGTSSVHAPLIPINVPARRPPHRPLSRTQSSPLVTFNFPRPSNAPEQQEPLPLRFTTGIAYDTMMLKHQCTCGNNQNHPEHAGRIQSIWARLQEAGLAARCEKVKARKASREELQSCHSEVYTLIYGTNPLHRQKLDPQILETLPTRFCMLPCGGIGVDSDTVWNELHTSYAARMATGCAIETSMKVAAGELKNGMAIVRPPGHHAEHQQPMGFCFFNSVAVAAKQLREKLNLRRILIVDWDVHHGNGTQQVFYNDPSVMYISLHRHDDGNFFPGTGALDECGEKEGLGYTVNVAFTGSLDPPMRDADYMMAFRTVVMPIAREFNPELVLVSAGFDAAKGHPAPLGGYELSGACFGHMTKQLMTLAGGKVVLVLEGGYDLPAICDASEICVKALLGDEVRPLSEEETNRKPCEAAIKTVQAAISYQARYWPVVTKYADSITMSMMEAQRREQREREENDTVSALASLSMVTARRSGGLSSMSSTESEPMEES</sequence>
<feature type="coiled-coil region" evidence="15">
    <location>
        <begin position="250"/>
        <end position="277"/>
    </location>
</feature>
<keyword evidence="7 14" id="KW-0862">Zinc</keyword>
<dbReference type="OrthoDB" id="5232919at2759"/>
<evidence type="ECO:0000259" key="17">
    <source>
        <dbReference type="Pfam" id="PF00850"/>
    </source>
</evidence>
<feature type="compositionally biased region" description="Polar residues" evidence="16">
    <location>
        <begin position="78"/>
        <end position="91"/>
    </location>
</feature>
<evidence type="ECO:0000313" key="19">
    <source>
        <dbReference type="RefSeq" id="XP_013416986.1"/>
    </source>
</evidence>
<dbReference type="Pfam" id="PF00850">
    <property type="entry name" value="Hist_deacetyl"/>
    <property type="match status" value="1"/>
</dbReference>
<gene>
    <name evidence="19" type="primary">LOC106178386</name>
</gene>
<feature type="binding site" evidence="14">
    <location>
        <position position="394"/>
    </location>
    <ligand>
        <name>Zn(2+)</name>
        <dbReference type="ChEBI" id="CHEBI:29105"/>
    </ligand>
</feature>
<feature type="binding site" evidence="14">
    <location>
        <position position="392"/>
    </location>
    <ligand>
        <name>Zn(2+)</name>
        <dbReference type="ChEBI" id="CHEBI:29105"/>
    </ligand>
</feature>
<comment type="catalytic activity">
    <reaction evidence="12">
        <text>N(6)-acetyl-L-lysyl-[histone] + H2O = L-lysyl-[histone] + acetate</text>
        <dbReference type="Rhea" id="RHEA:58196"/>
        <dbReference type="Rhea" id="RHEA-COMP:9845"/>
        <dbReference type="Rhea" id="RHEA-COMP:11338"/>
        <dbReference type="ChEBI" id="CHEBI:15377"/>
        <dbReference type="ChEBI" id="CHEBI:29969"/>
        <dbReference type="ChEBI" id="CHEBI:30089"/>
        <dbReference type="ChEBI" id="CHEBI:61930"/>
        <dbReference type="EC" id="3.5.1.98"/>
    </reaction>
</comment>
<keyword evidence="18" id="KW-1185">Reference proteome</keyword>
<dbReference type="PIRSF" id="PIRSF037911">
    <property type="entry name" value="HDAC_II_euk"/>
    <property type="match status" value="1"/>
</dbReference>
<evidence type="ECO:0000256" key="12">
    <source>
        <dbReference type="PIRNR" id="PIRNR037911"/>
    </source>
</evidence>
<dbReference type="EC" id="3.5.1.98" evidence="3 12"/>
<evidence type="ECO:0000256" key="8">
    <source>
        <dbReference type="ARBA" id="ARBA00022853"/>
    </source>
</evidence>
<comment type="similarity">
    <text evidence="2 12">Belongs to the histone deacetylase family. HD type 2 subfamily.</text>
</comment>
<dbReference type="InterPro" id="IPR023801">
    <property type="entry name" value="His_deacetylse_dom"/>
</dbReference>
<evidence type="ECO:0000256" key="4">
    <source>
        <dbReference type="ARBA" id="ARBA00022491"/>
    </source>
</evidence>
<dbReference type="InterPro" id="IPR023696">
    <property type="entry name" value="Ureohydrolase_dom_sf"/>
</dbReference>
<feature type="region of interest" description="Disordered" evidence="16">
    <location>
        <begin position="1"/>
        <end position="42"/>
    </location>
</feature>
<dbReference type="Proteomes" id="UP000085678">
    <property type="component" value="Unplaced"/>
</dbReference>
<evidence type="ECO:0000313" key="18">
    <source>
        <dbReference type="Proteomes" id="UP000085678"/>
    </source>
</evidence>
<dbReference type="Gene3D" id="3.40.800.20">
    <property type="entry name" value="Histone deacetylase domain"/>
    <property type="match status" value="1"/>
</dbReference>
<evidence type="ECO:0000256" key="2">
    <source>
        <dbReference type="ARBA" id="ARBA00007738"/>
    </source>
</evidence>
<feature type="compositionally biased region" description="Polar residues" evidence="16">
    <location>
        <begin position="1"/>
        <end position="30"/>
    </location>
</feature>
<dbReference type="FunCoup" id="A0A1S3K402">
    <property type="interactions" value="1577"/>
</dbReference>
<dbReference type="RefSeq" id="XP_013416986.1">
    <property type="nucleotide sequence ID" value="XM_013561532.1"/>
</dbReference>
<dbReference type="InterPro" id="IPR046949">
    <property type="entry name" value="HDAC4/5/7/9"/>
</dbReference>
<evidence type="ECO:0000256" key="14">
    <source>
        <dbReference type="PIRSR" id="PIRSR037911-2"/>
    </source>
</evidence>
<dbReference type="InterPro" id="IPR000286">
    <property type="entry name" value="HDACs"/>
</dbReference>
<feature type="region of interest" description="Disordered" evidence="16">
    <location>
        <begin position="769"/>
        <end position="814"/>
    </location>
</feature>
<feature type="compositionally biased region" description="Polar residues" evidence="16">
    <location>
        <begin position="782"/>
        <end position="791"/>
    </location>
</feature>
<evidence type="ECO:0000256" key="11">
    <source>
        <dbReference type="ARBA" id="ARBA00023242"/>
    </source>
</evidence>
<comment type="function">
    <text evidence="12">Responsible for the deacetylation of lysine residues on the N-terminal part of the core histones (H2A, H2B, H3 and H4). Histone deacetylation gives a tag for epigenetic repression and plays an important role in transcriptional regulation, cell cycle progression and developmental events.</text>
</comment>
<dbReference type="InterPro" id="IPR037138">
    <property type="entry name" value="His_deacetylse_dom_sf"/>
</dbReference>
<keyword evidence="11" id="KW-0539">Nucleus</keyword>
<feature type="compositionally biased region" description="Basic and acidic residues" evidence="16">
    <location>
        <begin position="769"/>
        <end position="780"/>
    </location>
</feature>
<feature type="binding site" evidence="14">
    <location>
        <position position="400"/>
    </location>
    <ligand>
        <name>Zn(2+)</name>
        <dbReference type="ChEBI" id="CHEBI:29105"/>
    </ligand>
</feature>
<evidence type="ECO:0000256" key="3">
    <source>
        <dbReference type="ARBA" id="ARBA00012111"/>
    </source>
</evidence>
<keyword evidence="9 12" id="KW-0805">Transcription regulation</keyword>
<dbReference type="GO" id="GO:0040029">
    <property type="term" value="P:epigenetic regulation of gene expression"/>
    <property type="evidence" value="ECO:0007669"/>
    <property type="project" value="TreeGrafter"/>
</dbReference>
<dbReference type="GO" id="GO:0141221">
    <property type="term" value="F:histone deacetylase activity, hydrolytic mechanism"/>
    <property type="evidence" value="ECO:0007669"/>
    <property type="project" value="UniProtKB-EC"/>
</dbReference>
<dbReference type="GO" id="GO:0000122">
    <property type="term" value="P:negative regulation of transcription by RNA polymerase II"/>
    <property type="evidence" value="ECO:0007669"/>
    <property type="project" value="InterPro"/>
</dbReference>
<evidence type="ECO:0000256" key="10">
    <source>
        <dbReference type="ARBA" id="ARBA00023163"/>
    </source>
</evidence>
<keyword evidence="4 12" id="KW-0678">Repressor</keyword>
<dbReference type="AlphaFoldDB" id="A0A1S3K402"/>
<name>A0A1S3K402_LINAN</name>
<dbReference type="KEGG" id="lak:106178386"/>
<dbReference type="SUPFAM" id="SSF52768">
    <property type="entry name" value="Arginase/deacetylase"/>
    <property type="match status" value="1"/>
</dbReference>
<evidence type="ECO:0000256" key="5">
    <source>
        <dbReference type="ARBA" id="ARBA00022723"/>
    </source>
</evidence>
<evidence type="ECO:0000256" key="9">
    <source>
        <dbReference type="ARBA" id="ARBA00023015"/>
    </source>
</evidence>
<reference evidence="19" key="2">
    <citation type="submission" date="2025-08" db="UniProtKB">
        <authorList>
            <consortium name="RefSeq"/>
        </authorList>
    </citation>
    <scope>IDENTIFICATION</scope>
</reference>
<keyword evidence="8 12" id="KW-0156">Chromatin regulator</keyword>
<keyword evidence="5 14" id="KW-0479">Metal-binding</keyword>
<dbReference type="InParanoid" id="A0A1S3K402"/>
<evidence type="ECO:0000256" key="1">
    <source>
        <dbReference type="ARBA" id="ARBA00004123"/>
    </source>
</evidence>
<dbReference type="PANTHER" id="PTHR10625">
    <property type="entry name" value="HISTONE DEACETYLASE HDAC1-RELATED"/>
    <property type="match status" value="1"/>
</dbReference>
<dbReference type="FunFam" id="3.40.800.20:FF:000002">
    <property type="entry name" value="Histone deacetylase"/>
    <property type="match status" value="1"/>
</dbReference>
<keyword evidence="15" id="KW-0175">Coiled coil</keyword>
<reference evidence="19" key="1">
    <citation type="journal article" date="2015" name="Nat. Commun.">
        <title>The Lingula genome provides insights into brachiopod evolution and the origin of phosphate biomineralization.</title>
        <authorList>
            <person name="Luo Y.J."/>
            <person name="Takeuchi T."/>
            <person name="Koyanagi R."/>
            <person name="Yamada L."/>
            <person name="Kanda M."/>
            <person name="Khalturina M."/>
            <person name="Fujie M."/>
            <person name="Yamasaki S.I."/>
            <person name="Endo K."/>
            <person name="Satoh N."/>
        </authorList>
    </citation>
    <scope>NUCLEOTIDE SEQUENCE</scope>
</reference>
<feature type="binding site" evidence="14">
    <location>
        <position position="475"/>
    </location>
    <ligand>
        <name>Zn(2+)</name>
        <dbReference type="ChEBI" id="CHEBI:29105"/>
    </ligand>
</feature>
<feature type="active site" evidence="13">
    <location>
        <position position="527"/>
    </location>
</feature>